<name>A0A2A9MEW4_BESBE</name>
<proteinExistence type="predicted"/>
<feature type="compositionally biased region" description="Low complexity" evidence="1">
    <location>
        <begin position="2332"/>
        <end position="2350"/>
    </location>
</feature>
<feature type="compositionally biased region" description="Low complexity" evidence="1">
    <location>
        <begin position="2558"/>
        <end position="2569"/>
    </location>
</feature>
<feature type="compositionally biased region" description="Polar residues" evidence="1">
    <location>
        <begin position="462"/>
        <end position="472"/>
    </location>
</feature>
<reference evidence="2 3" key="1">
    <citation type="submission" date="2017-09" db="EMBL/GenBank/DDBJ databases">
        <title>Genome sequencing of Besnoitia besnoiti strain Bb-Ger1.</title>
        <authorList>
            <person name="Schares G."/>
            <person name="Venepally P."/>
            <person name="Lorenzi H.A."/>
        </authorList>
    </citation>
    <scope>NUCLEOTIDE SEQUENCE [LARGE SCALE GENOMIC DNA]</scope>
    <source>
        <strain evidence="2 3">Bb-Ger1</strain>
    </source>
</reference>
<sequence length="2928" mass="306719">MAGAPPLVGGPSGLPLGYMRPAAPPTSLLSPAISPFSDIAQGSSVGGAAGFDPLYPENAMPDAAAAPRPLAASAMMAAAVRQQQEHEELLAEAVAEAAKSPQQYLVQQIKETLHAPHPRLEVLCGCAADLGHILFAASPPHYREGGLPVISRSPLVQSQHALLLQKLQQQQAQEAANAYAMNLEGGHRGSPEAQGPQKTPSCAATDAVAAQVAAAEAEAEEAGTVLSATGLIGGSLVGQCLALLVEMFACTTHPVVRSSAFLQLWRNRHFFPYLLLPSQAVAAESVRRQFLSLLQQQQLEMRTRDMALELIADGVAPVIGQDAPLTEAILNTLASLWGAPASSPESCDGQASCGGARLPGRSDGVCRPRGGGTNSPSDASSLLCKEGRLFDHRRDLDPLVVAASAPATAALATKALAALLPFLCGDAAIRILERACAYVWSLQDGERVAASRAAQLHAHGNQLATATSTAREQGTAEGQEGNGGHSGGQTRGTSRRPIPENASATSTAVASRMRADSALPVCLHRASSLAALLATTSPLQPDIAVWALRFLWRLADSLHQAASAAVASSSGLPAPSELETCEDATRPAGNRCVAGIHASFAEAPSPILLEAVKDTARACLEASNFLTLNHGDLLVPLQLCCLKRVLGRCCCCAGTTASTSQAHACLSHDASGQTVSQGFLATTALRCLLDLVHAHLVLLRPPLTFCSSLRVAATSLHLLTSFSEPSPPQEAASRSLSKNSYDRSQALSFRLSSSSSRSSLFATCPPGWDSRPPSRNSQSSDPRFRRNETWAPSSTPSSLRVADQATLSHRELWIWLRVAALQGAPAVCTYLAVLSALLGWCLPERVQFRRLARATFSLVDTHARACGCRLQGASACCRDRQTRRLRTVASEARPSAPIGDVKLADDLRKTNLASGLASTQEARKDGTANPLTSCRDTETRGSAWGDGGSPTAGETQKRKREGSDGATKTALKSRKLQSGDGARLLDVSRPLATSPDYRGGRAARLPGPPADEQEPSGGDVRPAADLHLLNAACATFEAAQKAVAEGVSLTGARVLADLQQIALARLNGITPSSASPPSAEAADAGAVEGSAAGMGEGSAADTQGTEKTCDTSAESLSVAEKKADVSLAGESKKPSKATPAKKPESSSEEEGEEKEEGELSDDEPPAPTPPRRQDSPQARIYPSAAPKVPAVAATTSGTSSTAASLRHLPTAQGGSSMATAGLLGFAHGRVGLHGDTGAPSLPAPPPEGWCLEVALVPREAPLEARLTRREVRLPLSRNRCLRPLRISPSPRTALCCPDGEPPAAEGHRPSQESASAADSTETPARADKAAAAGCKNHHSAISGRPLCARSTFSPVLGRSGAGREARAANRRSGGTLAAFCEDSVADGHVASREDLKRTLELLLQLGRKSSQSPRRVRVLALLVALQAASWLIAPLPRRALEVMASKQQSLEETRSAPKAKDKTSKGSASVSKAGKPPGTDTAGATSATAETPSTRQAALTLVVLKERQDTEKMVLRTVETLADVLTDEDEASLQPLVGAWLGRCFLSLRAHWPSLLSRVADILLTRLRVLLPSATASERTGASKLAAPGQGLREAWALLCLPFSSPFPRVSFTQPELSSSLPPETDSACPFSPLSSDCLSLPRGVSRSPLVRVDVCLTQGDEAGESLKCLFHPALQGQQPGISLAEATRFLRERTAARTRHFTLAAPPSCTGDGGGLGAAEGGAGHDGAAGAIRRGKHSSGIFESSCDLHFEWIHAYRAGLERFLHRILEVYGLTPHDSPSPAPAAPPGQLEHTTSPQLQTVPGRQLAPEDSAVSNRSSASSPAAANRSSAFLLTSAEPCLAPLFDFRARASGALSRRALYKTAVCAGVTGFPAASSVCFSACAAAAMTPETFSWLNALALSLRAESVFTRGVVERVSPAGRLKRLSADTDAGSQAVAESVARGRQAVREAESHWTHALESLGACKSHEDHFLGEGRTATGGKPHPVLHAFIKVRFLTRHPTKDKEGVLPSATPLALSQAAYIFRHYTTEPLPFCSTSRRLLGIQACLCRTFVLVTTFLMARLLKSQVLTLLSSQGFSACVRSRTDTAGAAARRPGACLDAAETQRRKFPRPANGEILGSRPAPCGSHRDGPSPRQSEPANASQENEGCETSHSGDIARLPGGMPASDGGLTFLRVPCLGVVFVSNGGGCGVDAGVMESVLQIANTARHLTRQFLSCSAELQGHEEVIDLLPLWLEASGGPFGRGHAPAGCWAAVEDSWREGASDRRGKEARASRFQREERRCQRSELARFARMKQRTRLERASARTSGPPATPASFLVSLDACATCLSASSTSSTSSASPAVPSPALASPEPNTDSRKAASGGNYAEIGRHAKHEGRHLSSQSGSAGGGSDTPGSALKVTEAAATDRVPSPCAASPPRSAAAYPAPACACFVRPFFFLHRLWPLLRISAPPFLLRRQSLTRRAGAPCAQLREEGVSSRAASYGSAATVAAPGSTSHGGSQRASSPGLLEGTVWDAEVNDAASVMRTVNAPDLNEQAEDLSGSHPLGASFSESRSADDAAAPCRPAADSNPPPQEKQKSTAGAQQEGGENRQGVAMDEGEEGDIFESDRPDTTQQRWATAEIAEAESDVERATSDYRHASRGDGLSIAASHGVSTPPGRAVTEVVATSKTEETAREGRRDQNGNEATLQASSSDAEGGARSPSSTHDYFVFSSGTEAGEGEESPLLRRALPRALLAQLVALIEQCMNTPFPLPPRVFNPKCLPWVAVRATLSGQEEAARGRCVFPVIRFTGELRDAQAQVFAAWAFVRLRLSVATGHGCVQQSALHNTLPAADKGQGVIFTEDIPVTQPVPGCVDAFSAAAADGGNQQTGPYAGGVRSFSHTCILNADMEMLPCLLVEAVPLDADRRVIGDRSSTFISVTDSQKSMPL</sequence>
<feature type="region of interest" description="Disordered" evidence="1">
    <location>
        <begin position="2294"/>
        <end position="2314"/>
    </location>
</feature>
<feature type="region of interest" description="Disordered" evidence="1">
    <location>
        <begin position="763"/>
        <end position="797"/>
    </location>
</feature>
<feature type="region of interest" description="Disordered" evidence="1">
    <location>
        <begin position="2375"/>
        <end position="2397"/>
    </location>
</feature>
<feature type="region of interest" description="Disordered" evidence="1">
    <location>
        <begin position="1802"/>
        <end position="1823"/>
    </location>
</feature>
<accession>A0A2A9MEW4</accession>
<evidence type="ECO:0000313" key="2">
    <source>
        <dbReference type="EMBL" id="PFH36419.1"/>
    </source>
</evidence>
<feature type="region of interest" description="Disordered" evidence="1">
    <location>
        <begin position="2101"/>
        <end position="2162"/>
    </location>
</feature>
<protein>
    <submittedName>
        <fullName evidence="2">Uncharacterized protein</fullName>
    </submittedName>
</protein>
<evidence type="ECO:0000256" key="1">
    <source>
        <dbReference type="SAM" id="MobiDB-lite"/>
    </source>
</evidence>
<evidence type="ECO:0000313" key="3">
    <source>
        <dbReference type="Proteomes" id="UP000224006"/>
    </source>
</evidence>
<feature type="compositionally biased region" description="Low complexity" evidence="1">
    <location>
        <begin position="1812"/>
        <end position="1823"/>
    </location>
</feature>
<dbReference type="OrthoDB" id="332044at2759"/>
<dbReference type="RefSeq" id="XP_029220428.1">
    <property type="nucleotide sequence ID" value="XM_029363062.1"/>
</dbReference>
<feature type="region of interest" description="Disordered" evidence="1">
    <location>
        <begin position="914"/>
        <end position="1022"/>
    </location>
</feature>
<dbReference type="GeneID" id="40309541"/>
<dbReference type="VEuPathDB" id="ToxoDB:BESB_046110"/>
<feature type="compositionally biased region" description="Gly residues" evidence="1">
    <location>
        <begin position="480"/>
        <end position="490"/>
    </location>
</feature>
<feature type="compositionally biased region" description="Polar residues" evidence="1">
    <location>
        <begin position="1311"/>
        <end position="1322"/>
    </location>
</feature>
<feature type="compositionally biased region" description="Polar residues" evidence="1">
    <location>
        <begin position="1101"/>
        <end position="1115"/>
    </location>
</feature>
<organism evidence="2 3">
    <name type="scientific">Besnoitia besnoiti</name>
    <name type="common">Apicomplexan protozoan</name>
    <dbReference type="NCBI Taxonomy" id="94643"/>
    <lineage>
        <taxon>Eukaryota</taxon>
        <taxon>Sar</taxon>
        <taxon>Alveolata</taxon>
        <taxon>Apicomplexa</taxon>
        <taxon>Conoidasida</taxon>
        <taxon>Coccidia</taxon>
        <taxon>Eucoccidiorida</taxon>
        <taxon>Eimeriorina</taxon>
        <taxon>Sarcocystidae</taxon>
        <taxon>Besnoitia</taxon>
    </lineage>
</organism>
<feature type="region of interest" description="Disordered" evidence="1">
    <location>
        <begin position="1072"/>
        <end position="1177"/>
    </location>
</feature>
<feature type="compositionally biased region" description="Basic and acidic residues" evidence="1">
    <location>
        <begin position="2669"/>
        <end position="2682"/>
    </location>
</feature>
<keyword evidence="3" id="KW-1185">Reference proteome</keyword>
<feature type="compositionally biased region" description="Acidic residues" evidence="1">
    <location>
        <begin position="1146"/>
        <end position="1164"/>
    </location>
</feature>
<feature type="compositionally biased region" description="Polar residues" evidence="1">
    <location>
        <begin position="2683"/>
        <end position="2694"/>
    </location>
</feature>
<feature type="region of interest" description="Disordered" evidence="1">
    <location>
        <begin position="1448"/>
        <end position="1492"/>
    </location>
</feature>
<feature type="region of interest" description="Disordered" evidence="1">
    <location>
        <begin position="1291"/>
        <end position="1331"/>
    </location>
</feature>
<feature type="compositionally biased region" description="Low complexity" evidence="1">
    <location>
        <begin position="1072"/>
        <end position="1100"/>
    </location>
</feature>
<comment type="caution">
    <text evidence="2">The sequence shown here is derived from an EMBL/GenBank/DDBJ whole genome shotgun (WGS) entry which is preliminary data.</text>
</comment>
<feature type="region of interest" description="Disordered" evidence="1">
    <location>
        <begin position="2647"/>
        <end position="2723"/>
    </location>
</feature>
<feature type="compositionally biased region" description="Low complexity" evidence="1">
    <location>
        <begin position="1465"/>
        <end position="1492"/>
    </location>
</feature>
<feature type="region of interest" description="Disordered" evidence="1">
    <location>
        <begin position="2332"/>
        <end position="2363"/>
    </location>
</feature>
<dbReference type="KEGG" id="bbes:BESB_046110"/>
<feature type="region of interest" description="Disordered" evidence="1">
    <location>
        <begin position="460"/>
        <end position="509"/>
    </location>
</feature>
<feature type="compositionally biased region" description="Polar residues" evidence="1">
    <location>
        <begin position="2134"/>
        <end position="2154"/>
    </location>
</feature>
<gene>
    <name evidence="2" type="ORF">BESB_046110</name>
</gene>
<feature type="region of interest" description="Disordered" evidence="1">
    <location>
        <begin position="2536"/>
        <end position="2592"/>
    </location>
</feature>
<feature type="compositionally biased region" description="Basic and acidic residues" evidence="1">
    <location>
        <begin position="1449"/>
        <end position="1464"/>
    </location>
</feature>
<dbReference type="EMBL" id="NWUJ01000003">
    <property type="protein sequence ID" value="PFH36419.1"/>
    <property type="molecule type" value="Genomic_DNA"/>
</dbReference>
<dbReference type="Proteomes" id="UP000224006">
    <property type="component" value="Chromosome III"/>
</dbReference>
<feature type="region of interest" description="Disordered" evidence="1">
    <location>
        <begin position="1183"/>
        <end position="1202"/>
    </location>
</feature>